<comment type="caution">
    <text evidence="2">The sequence shown here is derived from an EMBL/GenBank/DDBJ whole genome shotgun (WGS) entry which is preliminary data.</text>
</comment>
<dbReference type="Pfam" id="PF18813">
    <property type="entry name" value="PBECR4"/>
    <property type="match status" value="1"/>
</dbReference>
<protein>
    <recommendedName>
        <fullName evidence="1">Phage-Barnase-EndoU-ColicinE5/D-RelE like nuclease 4 domain-containing protein</fullName>
    </recommendedName>
</protein>
<evidence type="ECO:0000259" key="1">
    <source>
        <dbReference type="Pfam" id="PF18813"/>
    </source>
</evidence>
<dbReference type="AlphaFoldDB" id="A0A2A7BAP9"/>
<accession>A0A2A7BAP9</accession>
<evidence type="ECO:0000313" key="2">
    <source>
        <dbReference type="EMBL" id="PDX88388.1"/>
    </source>
</evidence>
<gene>
    <name evidence="2" type="ORF">CHR61_13260</name>
</gene>
<name>A0A2A7BAP9_9FIRM</name>
<proteinExistence type="predicted"/>
<dbReference type="Proteomes" id="UP000220438">
    <property type="component" value="Unassembled WGS sequence"/>
</dbReference>
<dbReference type="EMBL" id="NOUW01000039">
    <property type="protein sequence ID" value="PDX88388.1"/>
    <property type="molecule type" value="Genomic_DNA"/>
</dbReference>
<feature type="domain" description="Phage-Barnase-EndoU-ColicinE5/D-RelE like nuclease 4" evidence="1">
    <location>
        <begin position="14"/>
        <end position="183"/>
    </location>
</feature>
<sequence length="208" mass="23662">MSKAEDKKRIVSAIVAAAKLYKENLVGKTFLYVFNDRYIEVEYLSSGFRHLTGVDTDLSAKDFYKKAVSGKLWCNQIYFSALHPYRLCEKKIAHIKDIVGLATSECFMLENVTTDTKSYQFATSDLSFILCMNRRESENGISKSSKFTVESLRDEDGFDRATDSFEVTHILSKQNDMPLYTDIVWIDRNHSIDTLPACVAGMVDISDE</sequence>
<dbReference type="InterPro" id="IPR041420">
    <property type="entry name" value="PBECR4"/>
</dbReference>
<evidence type="ECO:0000313" key="3">
    <source>
        <dbReference type="Proteomes" id="UP000220438"/>
    </source>
</evidence>
<reference evidence="2 3" key="1">
    <citation type="journal article" date="2017" name="Front. Microbiol.">
        <title>New Insights into the Diversity of the Genus Faecalibacterium.</title>
        <authorList>
            <person name="Benevides L."/>
            <person name="Burman S."/>
            <person name="Martin R."/>
            <person name="Robert V."/>
            <person name="Thomas M."/>
            <person name="Miquel S."/>
            <person name="Chain F."/>
            <person name="Sokol H."/>
            <person name="Bermudez-Humaran L.G."/>
            <person name="Morrison M."/>
            <person name="Langella P."/>
            <person name="Azevedo V.A."/>
            <person name="Chatel J.M."/>
            <person name="Soares S."/>
        </authorList>
    </citation>
    <scope>NUCLEOTIDE SEQUENCE [LARGE SCALE GENOMIC DNA]</scope>
    <source>
        <strain evidence="2 3">AHMP21</strain>
    </source>
</reference>
<organism evidence="2 3">
    <name type="scientific">Faecalibacterium prausnitzii</name>
    <dbReference type="NCBI Taxonomy" id="853"/>
    <lineage>
        <taxon>Bacteria</taxon>
        <taxon>Bacillati</taxon>
        <taxon>Bacillota</taxon>
        <taxon>Clostridia</taxon>
        <taxon>Eubacteriales</taxon>
        <taxon>Oscillospiraceae</taxon>
        <taxon>Faecalibacterium</taxon>
    </lineage>
</organism>